<evidence type="ECO:0000313" key="5">
    <source>
        <dbReference type="EMBL" id="CAF1536020.1"/>
    </source>
</evidence>
<evidence type="ECO:0000259" key="3">
    <source>
        <dbReference type="PROSITE" id="PS50004"/>
    </source>
</evidence>
<evidence type="ECO:0000256" key="2">
    <source>
        <dbReference type="SAM" id="Phobius"/>
    </source>
</evidence>
<proteinExistence type="predicted"/>
<gene>
    <name evidence="5" type="ORF">JXQ802_LOCUS42595</name>
    <name evidence="4" type="ORF">PYM288_LOCUS27600</name>
</gene>
<feature type="compositionally biased region" description="Polar residues" evidence="1">
    <location>
        <begin position="1279"/>
        <end position="1292"/>
    </location>
</feature>
<feature type="transmembrane region" description="Helical" evidence="2">
    <location>
        <begin position="73"/>
        <end position="93"/>
    </location>
</feature>
<evidence type="ECO:0000313" key="4">
    <source>
        <dbReference type="EMBL" id="CAF1255438.1"/>
    </source>
</evidence>
<feature type="compositionally biased region" description="Low complexity" evidence="1">
    <location>
        <begin position="1248"/>
        <end position="1266"/>
    </location>
</feature>
<feature type="transmembrane region" description="Helical" evidence="2">
    <location>
        <begin position="99"/>
        <end position="117"/>
    </location>
</feature>
<dbReference type="PANTHER" id="PTHR21119:SF5">
    <property type="entry name" value="C2 DOMAIN-CONTAINING PROTEIN"/>
    <property type="match status" value="1"/>
</dbReference>
<dbReference type="Proteomes" id="UP000663870">
    <property type="component" value="Unassembled WGS sequence"/>
</dbReference>
<dbReference type="InterPro" id="IPR035892">
    <property type="entry name" value="C2_domain_sf"/>
</dbReference>
<feature type="domain" description="C2" evidence="3">
    <location>
        <begin position="816"/>
        <end position="936"/>
    </location>
</feature>
<dbReference type="EMBL" id="CAJNOL010002899">
    <property type="protein sequence ID" value="CAF1536020.1"/>
    <property type="molecule type" value="Genomic_DNA"/>
</dbReference>
<keyword evidence="7" id="KW-1185">Reference proteome</keyword>
<sequence>MSSSTSDSSINPSLFDKVTGCVSYVQQNNYVTKKRFHTLRQYFFRSVGFSIILYCFCQLIILFYSFLKLILRLLFQIIFMMILFLFKFIQLFLPQTTNYNILFLLIGFCSIISVFIAKFSYKNIEIHLGKRYKLIKRYPFILTLITLLLLQSVLILLPLGVSIREQRKLSSTPVPFKQPVMKLPEQKTIESIVQVNNFMNNLENTKRELHDGKREEHKSINNGIKLNENGKNLDGKRIVSLDNQLSSSPSPEKDSKIESNVEDDHSYLINHTKQGINTDEISTSYAYNQVSLGEDQGSVLKSGIKYLIDPNDKISSKVLKKSSESIQTTPTETKEFLSDTLKEETIKSSIKSKFETPSTLIFHEKLNNWLDEAKNIWHQTKQFFSLKTTHKKYLSRHNVSSIYTAYTDLNCYDYTKITYTYFIPKQKYIIFLDTYRRRSPFPIYLSILKSIGPQCYRHYPNSSCAISSKLVLSDLIEKLYHFTKFSMIIIIPIIILIIILKNLKPNQYLKKNKQVSNENQQIISNKIEDSSSQKIDSNINNNHILDEKLKKELNTWLEHEKNDGYQNLSEACRIALNNTFSKNNVILFESNIFLKFYLSIYSFNKYLFLKIQNKFFQSKSSVSILNWLLNSPNHIQNCFFTEFLYSLNRIFIYKKEQLNIETLQFANANIHDVSQASVETIVINAELDIVHLIFNIVNTTKGQHYSIEIPKLTGELQIFLTNYINKYSIEVKFKQIQIDHAEIIDPKNNLSSDEKESIIKLFKETIQQTVVQCCCHLSSDDNKQTNIINESKIESSFKPITPEPSNVYQSYETSLSSSISENNPQVLPEKQAKKLLVRIVKAVKLHDIEQPFCIIELNQPRQTHQTSIAKNSVNPFWDESFAFEINDKSNQIHLKIIDRKKPNKRHNNQIVDKIYADVTIPFSYITSTIYKQDVRITPQHPDSIVRIEFEMVRSRSETNLNRIFIDLCTSPDVRSKFGHQRNIQQQSNRPLPSLKPIKSNSCTNINELSSNLIASSSIENNEREQADTLNLTTVQATSHLENQSIESSRLTTTSLVPMESTGFAVQTTPCSNHHSLALFETLSISHLKKPSLHREISKEVKTKISSLPSNSSIESHDRKHQDFLNRLQNQETSAVNNGYDIESIDDSLNSSNIRREPNNIQHNYQRSPSDEIIALQYKDNSYTNNSLNVASNLSPQTISNSTIDSCSTLTPLSSHIDDNQHDKSRKSRSLMGSFRRSILHRRKKNKKNQQNENTESSTLNTTRESSGIPHSISAEPCLSISSTDTPKSQRHSSIYRSFRNIFRSKSNKKSFDTSSTILEHPESVMTLTPKPKKKSLFRRFKSEKNKQTNVSTNSLTSADCTRSESVRNTPIRANVGHPVTITKPLVQ</sequence>
<keyword evidence="2" id="KW-1133">Transmembrane helix</keyword>
<reference evidence="4" key="1">
    <citation type="submission" date="2021-02" db="EMBL/GenBank/DDBJ databases">
        <authorList>
            <person name="Nowell W R."/>
        </authorList>
    </citation>
    <scope>NUCLEOTIDE SEQUENCE</scope>
</reference>
<dbReference type="Proteomes" id="UP000663854">
    <property type="component" value="Unassembled WGS sequence"/>
</dbReference>
<dbReference type="SUPFAM" id="SSF49562">
    <property type="entry name" value="C2 domain (Calcium/lipid-binding domain, CaLB)"/>
    <property type="match status" value="1"/>
</dbReference>
<keyword evidence="2" id="KW-0472">Membrane</keyword>
<dbReference type="Pfam" id="PF00168">
    <property type="entry name" value="C2"/>
    <property type="match status" value="1"/>
</dbReference>
<feature type="region of interest" description="Disordered" evidence="1">
    <location>
        <begin position="209"/>
        <end position="228"/>
    </location>
</feature>
<dbReference type="PANTHER" id="PTHR21119">
    <property type="entry name" value="C2 DOMAIN-CONTAINING PROTEIN"/>
    <property type="match status" value="1"/>
</dbReference>
<feature type="transmembrane region" description="Helical" evidence="2">
    <location>
        <begin position="138"/>
        <end position="161"/>
    </location>
</feature>
<feature type="region of interest" description="Disordered" evidence="1">
    <location>
        <begin position="1148"/>
        <end position="1167"/>
    </location>
</feature>
<feature type="compositionally biased region" description="Basic residues" evidence="1">
    <location>
        <begin position="1237"/>
        <end position="1247"/>
    </location>
</feature>
<dbReference type="InterPro" id="IPR000008">
    <property type="entry name" value="C2_dom"/>
</dbReference>
<dbReference type="SMART" id="SM00239">
    <property type="entry name" value="C2"/>
    <property type="match status" value="1"/>
</dbReference>
<organism evidence="4 6">
    <name type="scientific">Rotaria sordida</name>
    <dbReference type="NCBI Taxonomy" id="392033"/>
    <lineage>
        <taxon>Eukaryota</taxon>
        <taxon>Metazoa</taxon>
        <taxon>Spiralia</taxon>
        <taxon>Gnathifera</taxon>
        <taxon>Rotifera</taxon>
        <taxon>Eurotatoria</taxon>
        <taxon>Bdelloidea</taxon>
        <taxon>Philodinida</taxon>
        <taxon>Philodinidae</taxon>
        <taxon>Rotaria</taxon>
    </lineage>
</organism>
<evidence type="ECO:0000313" key="7">
    <source>
        <dbReference type="Proteomes" id="UP000663870"/>
    </source>
</evidence>
<feature type="compositionally biased region" description="Basic and acidic residues" evidence="1">
    <location>
        <begin position="209"/>
        <end position="219"/>
    </location>
</feature>
<keyword evidence="2" id="KW-0812">Transmembrane</keyword>
<accession>A0A815AC07</accession>
<name>A0A815AC07_9BILA</name>
<dbReference type="Gene3D" id="2.60.40.150">
    <property type="entry name" value="C2 domain"/>
    <property type="match status" value="1"/>
</dbReference>
<feature type="transmembrane region" description="Helical" evidence="2">
    <location>
        <begin position="485"/>
        <end position="503"/>
    </location>
</feature>
<protein>
    <recommendedName>
        <fullName evidence="3">C2 domain-containing protein</fullName>
    </recommendedName>
</protein>
<dbReference type="PROSITE" id="PS50004">
    <property type="entry name" value="C2"/>
    <property type="match status" value="1"/>
</dbReference>
<dbReference type="InterPro" id="IPR039934">
    <property type="entry name" value="C2CD2/C2CD2L"/>
</dbReference>
<dbReference type="EMBL" id="CAJNOH010001845">
    <property type="protein sequence ID" value="CAF1255438.1"/>
    <property type="molecule type" value="Genomic_DNA"/>
</dbReference>
<feature type="region of interest" description="Disordered" evidence="1">
    <location>
        <begin position="1212"/>
        <end position="1292"/>
    </location>
</feature>
<comment type="caution">
    <text evidence="4">The sequence shown here is derived from an EMBL/GenBank/DDBJ whole genome shotgun (WGS) entry which is preliminary data.</text>
</comment>
<evidence type="ECO:0000313" key="6">
    <source>
        <dbReference type="Proteomes" id="UP000663854"/>
    </source>
</evidence>
<feature type="transmembrane region" description="Helical" evidence="2">
    <location>
        <begin position="42"/>
        <end position="66"/>
    </location>
</feature>
<evidence type="ECO:0000256" key="1">
    <source>
        <dbReference type="SAM" id="MobiDB-lite"/>
    </source>
</evidence>